<accession>A0A1Y1Y8L5</accession>
<dbReference type="Proteomes" id="UP000193498">
    <property type="component" value="Unassembled WGS sequence"/>
</dbReference>
<dbReference type="EMBL" id="MCFE01000207">
    <property type="protein sequence ID" value="ORX94333.1"/>
    <property type="molecule type" value="Genomic_DNA"/>
</dbReference>
<gene>
    <name evidence="1" type="ORF">K493DRAFT_302108</name>
</gene>
<name>A0A1Y1Y8L5_9FUNG</name>
<dbReference type="AlphaFoldDB" id="A0A1Y1Y8L5"/>
<keyword evidence="2" id="KW-1185">Reference proteome</keyword>
<protein>
    <submittedName>
        <fullName evidence="1">Uncharacterized protein</fullName>
    </submittedName>
</protein>
<evidence type="ECO:0000313" key="1">
    <source>
        <dbReference type="EMBL" id="ORX94333.1"/>
    </source>
</evidence>
<organism evidence="1 2">
    <name type="scientific">Basidiobolus meristosporus CBS 931.73</name>
    <dbReference type="NCBI Taxonomy" id="1314790"/>
    <lineage>
        <taxon>Eukaryota</taxon>
        <taxon>Fungi</taxon>
        <taxon>Fungi incertae sedis</taxon>
        <taxon>Zoopagomycota</taxon>
        <taxon>Entomophthoromycotina</taxon>
        <taxon>Basidiobolomycetes</taxon>
        <taxon>Basidiobolales</taxon>
        <taxon>Basidiobolaceae</taxon>
        <taxon>Basidiobolus</taxon>
    </lineage>
</organism>
<evidence type="ECO:0000313" key="2">
    <source>
        <dbReference type="Proteomes" id="UP000193498"/>
    </source>
</evidence>
<dbReference type="InParanoid" id="A0A1Y1Y8L5"/>
<reference evidence="1 2" key="1">
    <citation type="submission" date="2016-07" db="EMBL/GenBank/DDBJ databases">
        <title>Pervasive Adenine N6-methylation of Active Genes in Fungi.</title>
        <authorList>
            <consortium name="DOE Joint Genome Institute"/>
            <person name="Mondo S.J."/>
            <person name="Dannebaum R.O."/>
            <person name="Kuo R.C."/>
            <person name="Labutti K."/>
            <person name="Haridas S."/>
            <person name="Kuo A."/>
            <person name="Salamov A."/>
            <person name="Ahrendt S.R."/>
            <person name="Lipzen A."/>
            <person name="Sullivan W."/>
            <person name="Andreopoulos W.B."/>
            <person name="Clum A."/>
            <person name="Lindquist E."/>
            <person name="Daum C."/>
            <person name="Ramamoorthy G.K."/>
            <person name="Gryganskyi A."/>
            <person name="Culley D."/>
            <person name="Magnuson J.K."/>
            <person name="James T.Y."/>
            <person name="O'Malley M.A."/>
            <person name="Stajich J.E."/>
            <person name="Spatafora J.W."/>
            <person name="Visel A."/>
            <person name="Grigoriev I.V."/>
        </authorList>
    </citation>
    <scope>NUCLEOTIDE SEQUENCE [LARGE SCALE GENOMIC DNA]</scope>
    <source>
        <strain evidence="1 2">CBS 931.73</strain>
    </source>
</reference>
<proteinExistence type="predicted"/>
<sequence length="173" mass="19367">MASKLSFLLTENHWKLIAQNTAPDHGRHGLGYVYQFRENWESNVDRERREILWLAASISPLNNANKVHPDYYAEAASQQNKNGIMLKRDGMLPGTTNTTVKQWLTKKIEPTVAMLETVINTIVQAKRVRGSSTNLTTFAPSVGIKTKLGTTTNTITREKTVTKLSTQHTITAS</sequence>
<comment type="caution">
    <text evidence="1">The sequence shown here is derived from an EMBL/GenBank/DDBJ whole genome shotgun (WGS) entry which is preliminary data.</text>
</comment>